<keyword evidence="16" id="KW-1185">Reference proteome</keyword>
<evidence type="ECO:0000259" key="14">
    <source>
        <dbReference type="PROSITE" id="PS50975"/>
    </source>
</evidence>
<dbReference type="GO" id="GO:0005524">
    <property type="term" value="F:ATP binding"/>
    <property type="evidence" value="ECO:0007669"/>
    <property type="project" value="UniProtKB-UniRule"/>
</dbReference>
<dbReference type="SUPFAM" id="SSF52440">
    <property type="entry name" value="PreATP-grasp domain"/>
    <property type="match status" value="1"/>
</dbReference>
<reference evidence="15" key="1">
    <citation type="submission" date="2021-01" db="EMBL/GenBank/DDBJ databases">
        <authorList>
            <person name="Bezrukov I."/>
        </authorList>
    </citation>
    <scope>NUCLEOTIDE SEQUENCE</scope>
</reference>
<dbReference type="PROSITE" id="PS50975">
    <property type="entry name" value="ATP_GRASP"/>
    <property type="match status" value="1"/>
</dbReference>
<dbReference type="NCBIfam" id="TIGR00756">
    <property type="entry name" value="PPR"/>
    <property type="match status" value="5"/>
</dbReference>
<dbReference type="PROSITE" id="PS00184">
    <property type="entry name" value="GARS"/>
    <property type="match status" value="1"/>
</dbReference>
<evidence type="ECO:0000256" key="9">
    <source>
        <dbReference type="ARBA" id="ARBA00042242"/>
    </source>
</evidence>
<evidence type="ECO:0000256" key="4">
    <source>
        <dbReference type="ARBA" id="ARBA00022737"/>
    </source>
</evidence>
<dbReference type="InterPro" id="IPR020559">
    <property type="entry name" value="PRibGlycinamide_synth_CS"/>
</dbReference>
<comment type="catalytic activity">
    <reaction evidence="11">
        <text>5-phospho-beta-D-ribosylamine + glycine + ATP = N(1)-(5-phospho-beta-D-ribosyl)glycinamide + ADP + phosphate + H(+)</text>
        <dbReference type="Rhea" id="RHEA:17453"/>
        <dbReference type="ChEBI" id="CHEBI:15378"/>
        <dbReference type="ChEBI" id="CHEBI:30616"/>
        <dbReference type="ChEBI" id="CHEBI:43474"/>
        <dbReference type="ChEBI" id="CHEBI:57305"/>
        <dbReference type="ChEBI" id="CHEBI:58681"/>
        <dbReference type="ChEBI" id="CHEBI:143788"/>
        <dbReference type="ChEBI" id="CHEBI:456216"/>
        <dbReference type="EC" id="6.3.4.13"/>
    </reaction>
</comment>
<organism evidence="15 16">
    <name type="scientific">Arabidopsis arenosa</name>
    <name type="common">Sand rock-cress</name>
    <name type="synonym">Cardaminopsis arenosa</name>
    <dbReference type="NCBI Taxonomy" id="38785"/>
    <lineage>
        <taxon>Eukaryota</taxon>
        <taxon>Viridiplantae</taxon>
        <taxon>Streptophyta</taxon>
        <taxon>Embryophyta</taxon>
        <taxon>Tracheophyta</taxon>
        <taxon>Spermatophyta</taxon>
        <taxon>Magnoliopsida</taxon>
        <taxon>eudicotyledons</taxon>
        <taxon>Gunneridae</taxon>
        <taxon>Pentapetalae</taxon>
        <taxon>rosids</taxon>
        <taxon>malvids</taxon>
        <taxon>Brassicales</taxon>
        <taxon>Brassicaceae</taxon>
        <taxon>Camelineae</taxon>
        <taxon>Arabidopsis</taxon>
    </lineage>
</organism>
<feature type="domain" description="ATP-grasp" evidence="14">
    <location>
        <begin position="203"/>
        <end position="411"/>
    </location>
</feature>
<evidence type="ECO:0000256" key="13">
    <source>
        <dbReference type="PROSITE-ProRule" id="PRU00708"/>
    </source>
</evidence>
<dbReference type="Pfam" id="PF02844">
    <property type="entry name" value="GARS_N"/>
    <property type="match status" value="1"/>
</dbReference>
<dbReference type="SMART" id="SM01209">
    <property type="entry name" value="GARS_A"/>
    <property type="match status" value="1"/>
</dbReference>
<dbReference type="HAMAP" id="MF_00138">
    <property type="entry name" value="GARS"/>
    <property type="match status" value="1"/>
</dbReference>
<dbReference type="InterPro" id="IPR020562">
    <property type="entry name" value="PRibGlycinamide_synth_N"/>
</dbReference>
<evidence type="ECO:0000256" key="6">
    <source>
        <dbReference type="ARBA" id="ARBA00022755"/>
    </source>
</evidence>
<feature type="repeat" description="PPR" evidence="13">
    <location>
        <begin position="718"/>
        <end position="757"/>
    </location>
</feature>
<dbReference type="Gene3D" id="3.30.1490.20">
    <property type="entry name" value="ATP-grasp fold, A domain"/>
    <property type="match status" value="1"/>
</dbReference>
<feature type="repeat" description="PPR" evidence="13">
    <location>
        <begin position="827"/>
        <end position="857"/>
    </location>
</feature>
<feature type="repeat" description="PPR" evidence="13">
    <location>
        <begin position="863"/>
        <end position="897"/>
    </location>
</feature>
<gene>
    <name evidence="15" type="ORF">AARE701A_LOCUS775</name>
</gene>
<evidence type="ECO:0000256" key="5">
    <source>
        <dbReference type="ARBA" id="ARBA00022741"/>
    </source>
</evidence>
<feature type="repeat" description="PPR" evidence="13">
    <location>
        <begin position="792"/>
        <end position="826"/>
    </location>
</feature>
<evidence type="ECO:0000256" key="1">
    <source>
        <dbReference type="ARBA" id="ARBA00005174"/>
    </source>
</evidence>
<dbReference type="NCBIfam" id="TIGR00877">
    <property type="entry name" value="purD"/>
    <property type="match status" value="1"/>
</dbReference>
<comment type="similarity">
    <text evidence="8">Belongs to the GARS family.</text>
</comment>
<dbReference type="GO" id="GO:0046872">
    <property type="term" value="F:metal ion binding"/>
    <property type="evidence" value="ECO:0007669"/>
    <property type="project" value="InterPro"/>
</dbReference>
<evidence type="ECO:0000256" key="12">
    <source>
        <dbReference type="PROSITE-ProRule" id="PRU00409"/>
    </source>
</evidence>
<dbReference type="Gene3D" id="3.40.50.20">
    <property type="match status" value="1"/>
</dbReference>
<dbReference type="FunFam" id="3.30.470.20:FF:000031">
    <property type="entry name" value="Phosphoribosylamine--glycine ligase"/>
    <property type="match status" value="1"/>
</dbReference>
<dbReference type="Gene3D" id="3.90.600.10">
    <property type="entry name" value="Phosphoribosylglycinamide synthetase, C-terminal domain"/>
    <property type="match status" value="1"/>
</dbReference>
<evidence type="ECO:0000313" key="15">
    <source>
        <dbReference type="EMBL" id="CAE5957031.1"/>
    </source>
</evidence>
<dbReference type="GO" id="GO:0006164">
    <property type="term" value="P:purine nucleotide biosynthetic process"/>
    <property type="evidence" value="ECO:0007669"/>
    <property type="project" value="UniProtKB-KW"/>
</dbReference>
<dbReference type="SUPFAM" id="SSF56059">
    <property type="entry name" value="Glutathione synthetase ATP-binding domain-like"/>
    <property type="match status" value="1"/>
</dbReference>
<dbReference type="PANTHER" id="PTHR43472:SF1">
    <property type="entry name" value="PHOSPHORIBOSYLAMINE--GLYCINE LIGASE, CHLOROPLASTIC"/>
    <property type="match status" value="1"/>
</dbReference>
<dbReference type="InterPro" id="IPR011761">
    <property type="entry name" value="ATP-grasp"/>
</dbReference>
<feature type="repeat" description="PPR" evidence="13">
    <location>
        <begin position="758"/>
        <end position="788"/>
    </location>
</feature>
<keyword evidence="4" id="KW-0677">Repeat</keyword>
<comment type="pathway">
    <text evidence="1">Purine metabolism; IMP biosynthesis via de novo pathway; N(1)-(5-phospho-D-ribosyl)glycinamide from 5-phospho-alpha-D-ribose 1-diphosphate: step 2/2.</text>
</comment>
<dbReference type="InterPro" id="IPR020561">
    <property type="entry name" value="PRibGlycinamid_synth_ATP-grasp"/>
</dbReference>
<dbReference type="Pfam" id="PF13041">
    <property type="entry name" value="PPR_2"/>
    <property type="match status" value="3"/>
</dbReference>
<keyword evidence="7 12" id="KW-0067">ATP-binding</keyword>
<dbReference type="GO" id="GO:0009113">
    <property type="term" value="P:purine nucleobase biosynthetic process"/>
    <property type="evidence" value="ECO:0007669"/>
    <property type="project" value="InterPro"/>
</dbReference>
<dbReference type="InterPro" id="IPR000115">
    <property type="entry name" value="PRibGlycinamide_synth"/>
</dbReference>
<dbReference type="AlphaFoldDB" id="A0A8S1ZCF2"/>
<dbReference type="Gene3D" id="3.30.470.20">
    <property type="entry name" value="ATP-grasp fold, B domain"/>
    <property type="match status" value="1"/>
</dbReference>
<evidence type="ECO:0000256" key="2">
    <source>
        <dbReference type="ARBA" id="ARBA00013255"/>
    </source>
</evidence>
<dbReference type="InterPro" id="IPR002885">
    <property type="entry name" value="PPR_rpt"/>
</dbReference>
<protein>
    <recommendedName>
        <fullName evidence="2">phosphoribosylamine--glycine ligase</fullName>
        <ecNumber evidence="2">6.3.4.13</ecNumber>
    </recommendedName>
    <alternativeName>
        <fullName evidence="9">Glycinamide ribonucleotide synthetase</fullName>
    </alternativeName>
    <alternativeName>
        <fullName evidence="10">Phosphoribosylglycinamide synthetase</fullName>
    </alternativeName>
</protein>
<evidence type="ECO:0000256" key="11">
    <source>
        <dbReference type="ARBA" id="ARBA00047843"/>
    </source>
</evidence>
<dbReference type="InterPro" id="IPR013815">
    <property type="entry name" value="ATP_grasp_subdomain_1"/>
</dbReference>
<dbReference type="Proteomes" id="UP000682877">
    <property type="component" value="Chromosome 1"/>
</dbReference>
<dbReference type="FunFam" id="3.30.1490.20:FF:000006">
    <property type="entry name" value="phosphoribosylamine--glycine ligase, chloroplastic-like"/>
    <property type="match status" value="1"/>
</dbReference>
<accession>A0A8S1ZCF2</accession>
<dbReference type="PANTHER" id="PTHR43472">
    <property type="entry name" value="PHOSPHORIBOSYLAMINE--GLYCINE LIGASE"/>
    <property type="match status" value="1"/>
</dbReference>
<dbReference type="SMART" id="SM01210">
    <property type="entry name" value="GARS_C"/>
    <property type="match status" value="1"/>
</dbReference>
<dbReference type="InterPro" id="IPR037123">
    <property type="entry name" value="PRibGlycinamide_synth_C_sf"/>
</dbReference>
<feature type="repeat" description="PPR" evidence="13">
    <location>
        <begin position="680"/>
        <end position="717"/>
    </location>
</feature>
<dbReference type="EMBL" id="LR999451">
    <property type="protein sequence ID" value="CAE5957031.1"/>
    <property type="molecule type" value="Genomic_DNA"/>
</dbReference>
<dbReference type="Gene3D" id="1.25.40.10">
    <property type="entry name" value="Tetratricopeptide repeat domain"/>
    <property type="match status" value="3"/>
</dbReference>
<dbReference type="Pfam" id="PF02843">
    <property type="entry name" value="GARS_C"/>
    <property type="match status" value="1"/>
</dbReference>
<name>A0A8S1ZCF2_ARAAE</name>
<dbReference type="EC" id="6.3.4.13" evidence="2"/>
<evidence type="ECO:0000256" key="10">
    <source>
        <dbReference type="ARBA" id="ARBA00042864"/>
    </source>
</evidence>
<keyword evidence="6" id="KW-0658">Purine biosynthesis</keyword>
<evidence type="ECO:0000256" key="7">
    <source>
        <dbReference type="ARBA" id="ARBA00022840"/>
    </source>
</evidence>
<keyword evidence="5 12" id="KW-0547">Nucleotide-binding</keyword>
<dbReference type="InterPro" id="IPR016185">
    <property type="entry name" value="PreATP-grasp_dom_sf"/>
</dbReference>
<evidence type="ECO:0000313" key="16">
    <source>
        <dbReference type="Proteomes" id="UP000682877"/>
    </source>
</evidence>
<dbReference type="Pfam" id="PF01071">
    <property type="entry name" value="GARS_A"/>
    <property type="match status" value="1"/>
</dbReference>
<evidence type="ECO:0000256" key="8">
    <source>
        <dbReference type="ARBA" id="ARBA00038345"/>
    </source>
</evidence>
<dbReference type="PROSITE" id="PS51375">
    <property type="entry name" value="PPR"/>
    <property type="match status" value="6"/>
</dbReference>
<sequence>MSSSLCASNFYPSSSSSINLFSNNPTKPFLLSLRFATSNSLPFVAPLKFSTTSHVLSSRFSSNRFQRRHFLLRCVSEESEPSLSVGNGGSEERVNVLVIGGGGREHALCHALKRSPSCDSVLCAPGNAGISSSGDATCVPDLDISDSLAVISFCQKWNVGLVVVGPEVPLVAGLANDLVKAGILTFGPSSQAAALEGSKNFMKNLCHKYNIPTAKYKTFSDASAAKEYIQEQGAPIVIKADGLAAGKGVTVAMELEEAFEAVDSMLVKGVFGSAGCQVVVEEFLEGEEASFFALVDGENAIPLESAQDHKRVGNGDTGPNTGGMGAYSPAPVLTRELQDFVMESIIHPTVKGMAEEGCKFVGVLFAGLMIEKKSGLPKLIEFNVRFGDPECQVLMMRLESDLAKVLLAACKGELSGVSLDWSKDSAMVVVMASNGYPGAYEKGSIIRNLEEAETVAPGVKVFHAGTDLDSEGNVIATGGRVLGVTAKGNDLEEARERAYSAVQQINWPGATIAGSPCPPRYDVGIIADLIEKQHWSKLGFHVKDINPNELFRQLISSELNPDLCLRYYTWFVKNSDISVSLELTFKLLHSLANAKRYSKIRSFLDGFVKNGSDHQVHSIFLAISMCDNVCVNSIIADMLVLAYANNSRFELGFEAFKRSGYYGYKLSALSCKPLMIALLKENRYNTLIDGYCKLGGNGKMYKADAVLKEMVENEVSPNLTTFNILIDGFWKDDNLPGRKIDDGFALKEEMEREGIVPDVGTYNCLIAGLCRKCNIEAAKKLFDQLTIKGLPDLVTFHILMEGYCSKGESRKAAMLLKEMSKMGLKPRHLTYNILMKGYCKEGNLKAATNMRTQMEKERRLRMNVASYNVLLQGYSQKGKLEDANMLLNEMLEKGLVPNRITYEIVKEEMVDKGFVPDIEGHLFNVSTKS</sequence>
<dbReference type="InterPro" id="IPR011990">
    <property type="entry name" value="TPR-like_helical_dom_sf"/>
</dbReference>
<dbReference type="Pfam" id="PF12854">
    <property type="entry name" value="PPR_1"/>
    <property type="match status" value="1"/>
</dbReference>
<evidence type="ECO:0000256" key="3">
    <source>
        <dbReference type="ARBA" id="ARBA00022598"/>
    </source>
</evidence>
<proteinExistence type="inferred from homology"/>
<keyword evidence="3" id="KW-0436">Ligase</keyword>
<dbReference type="InterPro" id="IPR020560">
    <property type="entry name" value="PRibGlycinamide_synth_C-dom"/>
</dbReference>
<dbReference type="SUPFAM" id="SSF51246">
    <property type="entry name" value="Rudiment single hybrid motif"/>
    <property type="match status" value="1"/>
</dbReference>
<dbReference type="InterPro" id="IPR011054">
    <property type="entry name" value="Rudment_hybrid_motif"/>
</dbReference>
<dbReference type="GO" id="GO:0004637">
    <property type="term" value="F:phosphoribosylamine-glycine ligase activity"/>
    <property type="evidence" value="ECO:0007669"/>
    <property type="project" value="UniProtKB-EC"/>
</dbReference>